<organism evidence="1 2">
    <name type="scientific">Sphaerodactylus townsendi</name>
    <dbReference type="NCBI Taxonomy" id="933632"/>
    <lineage>
        <taxon>Eukaryota</taxon>
        <taxon>Metazoa</taxon>
        <taxon>Chordata</taxon>
        <taxon>Craniata</taxon>
        <taxon>Vertebrata</taxon>
        <taxon>Euteleostomi</taxon>
        <taxon>Lepidosauria</taxon>
        <taxon>Squamata</taxon>
        <taxon>Bifurcata</taxon>
        <taxon>Gekkota</taxon>
        <taxon>Sphaerodactylidae</taxon>
        <taxon>Sphaerodactylus</taxon>
    </lineage>
</organism>
<dbReference type="Proteomes" id="UP000827872">
    <property type="component" value="Linkage Group LG07"/>
</dbReference>
<proteinExistence type="predicted"/>
<dbReference type="EMBL" id="CM037620">
    <property type="protein sequence ID" value="KAH7994376.1"/>
    <property type="molecule type" value="Genomic_DNA"/>
</dbReference>
<gene>
    <name evidence="1" type="ORF">K3G42_004885</name>
</gene>
<sequence length="99" mass="10958">MVSVVPMNLEKRGLVFKLGRLLKLRTSTRCLSESVQEDQIAGRNGEKSVWDANSAKHGAMSPLLRVQRVWMDVPSTSLQNKLNIRGKLRSAGGTRTVPV</sequence>
<keyword evidence="2" id="KW-1185">Reference proteome</keyword>
<evidence type="ECO:0000313" key="1">
    <source>
        <dbReference type="EMBL" id="KAH7994376.1"/>
    </source>
</evidence>
<evidence type="ECO:0000313" key="2">
    <source>
        <dbReference type="Proteomes" id="UP000827872"/>
    </source>
</evidence>
<name>A0ACB8EPG1_9SAUR</name>
<comment type="caution">
    <text evidence="1">The sequence shown here is derived from an EMBL/GenBank/DDBJ whole genome shotgun (WGS) entry which is preliminary data.</text>
</comment>
<reference evidence="1" key="1">
    <citation type="submission" date="2021-08" db="EMBL/GenBank/DDBJ databases">
        <title>The first chromosome-level gecko genome reveals the dynamic sex chromosomes of Neotropical dwarf geckos (Sphaerodactylidae: Sphaerodactylus).</title>
        <authorList>
            <person name="Pinto B.J."/>
            <person name="Keating S.E."/>
            <person name="Gamble T."/>
        </authorList>
    </citation>
    <scope>NUCLEOTIDE SEQUENCE</scope>
    <source>
        <strain evidence="1">TG3544</strain>
    </source>
</reference>
<protein>
    <submittedName>
        <fullName evidence="1">Uncharacterized protein</fullName>
    </submittedName>
</protein>
<accession>A0ACB8EPG1</accession>